<sequence length="76" mass="8477">MKSIRRNGNAVLRRTVVVFEQSSSESSSIEDRCCSFLPNSYSIHPFPYPPPPLFEPFCQKKEGGDGGWAVVLVENS</sequence>
<reference evidence="1 2" key="1">
    <citation type="submission" date="2021-06" db="EMBL/GenBank/DDBJ databases">
        <title>Caerostris extrusa draft genome.</title>
        <authorList>
            <person name="Kono N."/>
            <person name="Arakawa K."/>
        </authorList>
    </citation>
    <scope>NUCLEOTIDE SEQUENCE [LARGE SCALE GENOMIC DNA]</scope>
</reference>
<keyword evidence="2" id="KW-1185">Reference proteome</keyword>
<proteinExistence type="predicted"/>
<organism evidence="1 2">
    <name type="scientific">Caerostris extrusa</name>
    <name type="common">Bark spider</name>
    <name type="synonym">Caerostris bankana</name>
    <dbReference type="NCBI Taxonomy" id="172846"/>
    <lineage>
        <taxon>Eukaryota</taxon>
        <taxon>Metazoa</taxon>
        <taxon>Ecdysozoa</taxon>
        <taxon>Arthropoda</taxon>
        <taxon>Chelicerata</taxon>
        <taxon>Arachnida</taxon>
        <taxon>Araneae</taxon>
        <taxon>Araneomorphae</taxon>
        <taxon>Entelegynae</taxon>
        <taxon>Araneoidea</taxon>
        <taxon>Araneidae</taxon>
        <taxon>Caerostris</taxon>
    </lineage>
</organism>
<dbReference type="EMBL" id="BPLR01006528">
    <property type="protein sequence ID" value="GIY10454.1"/>
    <property type="molecule type" value="Genomic_DNA"/>
</dbReference>
<accession>A0AAV4QNP1</accession>
<dbReference type="AlphaFoldDB" id="A0AAV4QNP1"/>
<protein>
    <submittedName>
        <fullName evidence="1">Uncharacterized protein</fullName>
    </submittedName>
</protein>
<dbReference type="Proteomes" id="UP001054945">
    <property type="component" value="Unassembled WGS sequence"/>
</dbReference>
<comment type="caution">
    <text evidence="1">The sequence shown here is derived from an EMBL/GenBank/DDBJ whole genome shotgun (WGS) entry which is preliminary data.</text>
</comment>
<evidence type="ECO:0000313" key="2">
    <source>
        <dbReference type="Proteomes" id="UP001054945"/>
    </source>
</evidence>
<evidence type="ECO:0000313" key="1">
    <source>
        <dbReference type="EMBL" id="GIY10454.1"/>
    </source>
</evidence>
<name>A0AAV4QNP1_CAEEX</name>
<gene>
    <name evidence="1" type="ORF">CEXT_181881</name>
</gene>